<dbReference type="RefSeq" id="WP_093920382.1">
    <property type="nucleotide sequence ID" value="NZ_FONW01000007.1"/>
</dbReference>
<dbReference type="STRING" id="655355.SAMN05216283_10745"/>
<evidence type="ECO:0000313" key="2">
    <source>
        <dbReference type="EMBL" id="SFF46971.1"/>
    </source>
</evidence>
<organism evidence="2 3">
    <name type="scientific">Sunxiuqinia elliptica</name>
    <dbReference type="NCBI Taxonomy" id="655355"/>
    <lineage>
        <taxon>Bacteria</taxon>
        <taxon>Pseudomonadati</taxon>
        <taxon>Bacteroidota</taxon>
        <taxon>Bacteroidia</taxon>
        <taxon>Marinilabiliales</taxon>
        <taxon>Prolixibacteraceae</taxon>
        <taxon>Sunxiuqinia</taxon>
    </lineage>
</organism>
<dbReference type="EMBL" id="FONW01000007">
    <property type="protein sequence ID" value="SFF46971.1"/>
    <property type="molecule type" value="Genomic_DNA"/>
</dbReference>
<keyword evidence="1" id="KW-0472">Membrane</keyword>
<accession>A0A1I2J2K9</accession>
<protein>
    <submittedName>
        <fullName evidence="2">Uncharacterized protein</fullName>
    </submittedName>
</protein>
<evidence type="ECO:0000256" key="1">
    <source>
        <dbReference type="SAM" id="Phobius"/>
    </source>
</evidence>
<dbReference type="Proteomes" id="UP000198964">
    <property type="component" value="Unassembled WGS sequence"/>
</dbReference>
<sequence>MKNKTYLILLLVISIVGISSGLYLKYIKSYTDESFQIRTAVELKRPLTLGETINYLEELETIKGSAINDQNDDTLQRLQTINLTSMILSVISTIIATGTTQKLVQKKSV</sequence>
<evidence type="ECO:0000313" key="3">
    <source>
        <dbReference type="Proteomes" id="UP000198964"/>
    </source>
</evidence>
<keyword evidence="1" id="KW-0812">Transmembrane</keyword>
<proteinExistence type="predicted"/>
<feature type="transmembrane region" description="Helical" evidence="1">
    <location>
        <begin position="6"/>
        <end position="24"/>
    </location>
</feature>
<reference evidence="2 3" key="1">
    <citation type="submission" date="2016-10" db="EMBL/GenBank/DDBJ databases">
        <authorList>
            <person name="de Groot N.N."/>
        </authorList>
    </citation>
    <scope>NUCLEOTIDE SEQUENCE [LARGE SCALE GENOMIC DNA]</scope>
    <source>
        <strain evidence="2 3">CGMCC 1.9156</strain>
    </source>
</reference>
<name>A0A1I2J2K9_9BACT</name>
<gene>
    <name evidence="2" type="ORF">SAMN05216283_10745</name>
</gene>
<keyword evidence="1" id="KW-1133">Transmembrane helix</keyword>
<dbReference type="AlphaFoldDB" id="A0A1I2J2K9"/>
<keyword evidence="3" id="KW-1185">Reference proteome</keyword>